<evidence type="ECO:0000313" key="3">
    <source>
        <dbReference type="Proteomes" id="UP000031623"/>
    </source>
</evidence>
<evidence type="ECO:0000313" key="2">
    <source>
        <dbReference type="EMBL" id="BAP56803.1"/>
    </source>
</evidence>
<dbReference type="KEGG" id="tig:THII_2506"/>
<dbReference type="Proteomes" id="UP000031623">
    <property type="component" value="Chromosome"/>
</dbReference>
<organism evidence="2 3">
    <name type="scientific">Thioploca ingrica</name>
    <dbReference type="NCBI Taxonomy" id="40754"/>
    <lineage>
        <taxon>Bacteria</taxon>
        <taxon>Pseudomonadati</taxon>
        <taxon>Pseudomonadota</taxon>
        <taxon>Gammaproteobacteria</taxon>
        <taxon>Thiotrichales</taxon>
        <taxon>Thiotrichaceae</taxon>
        <taxon>Thioploca</taxon>
    </lineage>
</organism>
<accession>A0A090AFE5</accession>
<proteinExistence type="predicted"/>
<feature type="domain" description="FlgO" evidence="1">
    <location>
        <begin position="18"/>
        <end position="156"/>
    </location>
</feature>
<dbReference type="Pfam" id="PF17680">
    <property type="entry name" value="FlgO"/>
    <property type="match status" value="1"/>
</dbReference>
<gene>
    <name evidence="2" type="ORF">THII_2506</name>
</gene>
<dbReference type="HOGENOM" id="CLU_111499_0_0_6"/>
<dbReference type="EMBL" id="AP014633">
    <property type="protein sequence ID" value="BAP56803.1"/>
    <property type="molecule type" value="Genomic_DNA"/>
</dbReference>
<dbReference type="STRING" id="40754.THII_2506"/>
<dbReference type="InterPro" id="IPR041215">
    <property type="entry name" value="FlgO_dom"/>
</dbReference>
<name>A0A090AFE5_9GAMM</name>
<sequence length="169" mass="18816">MGCSLPVRDQNLVTASYKAADALIAGAKELHLLDEQPRKNGIYTQQPILITSFVNIDDLQQSSTFGRIIGEQIGSRIAQQGYKVIEMKMRTGSIFVQEHTGELVLSRELREISYQHDAYAVVVGTYADSKDSAYVTAKLVRAKDSVVLSSYDYKVAVGPDTKQMLRKKR</sequence>
<dbReference type="AlphaFoldDB" id="A0A090AFE5"/>
<protein>
    <recommendedName>
        <fullName evidence="1">FlgO domain-containing protein</fullName>
    </recommendedName>
</protein>
<keyword evidence="3" id="KW-1185">Reference proteome</keyword>
<evidence type="ECO:0000259" key="1">
    <source>
        <dbReference type="Pfam" id="PF17680"/>
    </source>
</evidence>
<reference evidence="2" key="1">
    <citation type="journal article" date="2014" name="ISME J.">
        <title>Ecophysiology of Thioploca ingrica as revealed by the complete genome sequence supplemented with proteomic evidence.</title>
        <authorList>
            <person name="Kojima H."/>
            <person name="Ogura Y."/>
            <person name="Yamamoto N."/>
            <person name="Togashi T."/>
            <person name="Mori H."/>
            <person name="Watanabe T."/>
            <person name="Nemoto F."/>
            <person name="Kurokawa K."/>
            <person name="Hayashi T."/>
            <person name="Fukui M."/>
        </authorList>
    </citation>
    <scope>NUCLEOTIDE SEQUENCE [LARGE SCALE GENOMIC DNA]</scope>
</reference>